<sequence length="40" mass="4225">MTLEPIAEQVTDRWLFLPPAGAGAAVILIVTPLSLPPLRG</sequence>
<comment type="caution">
    <text evidence="2">The sequence shown here is derived from an EMBL/GenBank/DDBJ whole genome shotgun (WGS) entry which is preliminary data.</text>
</comment>
<dbReference type="RefSeq" id="WP_381192978.1">
    <property type="nucleotide sequence ID" value="NZ_JBHSFE010000008.1"/>
</dbReference>
<keyword evidence="1" id="KW-0812">Transmembrane</keyword>
<name>A0ABV9G1R2_9ACTN</name>
<gene>
    <name evidence="2" type="ORF">ACFO9E_08460</name>
</gene>
<keyword evidence="3" id="KW-1185">Reference proteome</keyword>
<reference evidence="3" key="1">
    <citation type="journal article" date="2019" name="Int. J. Syst. Evol. Microbiol.">
        <title>The Global Catalogue of Microorganisms (GCM) 10K type strain sequencing project: providing services to taxonomists for standard genome sequencing and annotation.</title>
        <authorList>
            <consortium name="The Broad Institute Genomics Platform"/>
            <consortium name="The Broad Institute Genome Sequencing Center for Infectious Disease"/>
            <person name="Wu L."/>
            <person name="Ma J."/>
        </authorList>
    </citation>
    <scope>NUCLEOTIDE SEQUENCE [LARGE SCALE GENOMIC DNA]</scope>
    <source>
        <strain evidence="3">CGMCC 4.7139</strain>
    </source>
</reference>
<evidence type="ECO:0000313" key="3">
    <source>
        <dbReference type="Proteomes" id="UP001595993"/>
    </source>
</evidence>
<evidence type="ECO:0000313" key="2">
    <source>
        <dbReference type="EMBL" id="MFC4607847.1"/>
    </source>
</evidence>
<accession>A0ABV9G1R2</accession>
<dbReference type="Proteomes" id="UP001595993">
    <property type="component" value="Unassembled WGS sequence"/>
</dbReference>
<feature type="transmembrane region" description="Helical" evidence="1">
    <location>
        <begin position="15"/>
        <end position="35"/>
    </location>
</feature>
<dbReference type="EMBL" id="JBHSFE010000008">
    <property type="protein sequence ID" value="MFC4607847.1"/>
    <property type="molecule type" value="Genomic_DNA"/>
</dbReference>
<evidence type="ECO:0000256" key="1">
    <source>
        <dbReference type="SAM" id="Phobius"/>
    </source>
</evidence>
<protein>
    <submittedName>
        <fullName evidence="2">Uncharacterized protein</fullName>
    </submittedName>
</protein>
<proteinExistence type="predicted"/>
<organism evidence="2 3">
    <name type="scientific">Streptomyces maoxianensis</name>
    <dbReference type="NCBI Taxonomy" id="1459942"/>
    <lineage>
        <taxon>Bacteria</taxon>
        <taxon>Bacillati</taxon>
        <taxon>Actinomycetota</taxon>
        <taxon>Actinomycetes</taxon>
        <taxon>Kitasatosporales</taxon>
        <taxon>Streptomycetaceae</taxon>
        <taxon>Streptomyces</taxon>
    </lineage>
</organism>
<keyword evidence="1" id="KW-0472">Membrane</keyword>
<keyword evidence="1" id="KW-1133">Transmembrane helix</keyword>